<dbReference type="InterPro" id="IPR049383">
    <property type="entry name" value="UbiD-like_N"/>
</dbReference>
<dbReference type="GO" id="GO:0008694">
    <property type="term" value="F:4-hydroxy-3-polyprenylbenzoate decarboxylase activity"/>
    <property type="evidence" value="ECO:0007669"/>
    <property type="project" value="TreeGrafter"/>
</dbReference>
<evidence type="ECO:0000259" key="3">
    <source>
        <dbReference type="Pfam" id="PF20695"/>
    </source>
</evidence>
<proteinExistence type="inferred from homology"/>
<dbReference type="SUPFAM" id="SSF50475">
    <property type="entry name" value="FMN-binding split barrel"/>
    <property type="match status" value="1"/>
</dbReference>
<feature type="domain" description="3-octaprenyl-4-hydroxybenzoate carboxy-lyase-like N-terminal" evidence="3">
    <location>
        <begin position="16"/>
        <end position="97"/>
    </location>
</feature>
<comment type="similarity">
    <text evidence="1">Belongs to the UbiD family.</text>
</comment>
<organism evidence="5 6">
    <name type="scientific">Cohaesibacter gelatinilyticus</name>
    <dbReference type="NCBI Taxonomy" id="372072"/>
    <lineage>
        <taxon>Bacteria</taxon>
        <taxon>Pseudomonadati</taxon>
        <taxon>Pseudomonadota</taxon>
        <taxon>Alphaproteobacteria</taxon>
        <taxon>Hyphomicrobiales</taxon>
        <taxon>Cohaesibacteraceae</taxon>
    </lineage>
</organism>
<keyword evidence="6" id="KW-1185">Reference proteome</keyword>
<feature type="domain" description="3-octaprenyl-4-hydroxybenzoate carboxy-lyase-like C-terminal" evidence="4">
    <location>
        <begin position="358"/>
        <end position="481"/>
    </location>
</feature>
<dbReference type="Proteomes" id="UP000219439">
    <property type="component" value="Unassembled WGS sequence"/>
</dbReference>
<dbReference type="InterPro" id="IPR002830">
    <property type="entry name" value="UbiD"/>
</dbReference>
<name>A0A285NJG8_9HYPH</name>
<evidence type="ECO:0000259" key="2">
    <source>
        <dbReference type="Pfam" id="PF01977"/>
    </source>
</evidence>
<protein>
    <submittedName>
        <fullName evidence="5">3-octaprenyl-4hydroxybenzoate decarboxylase</fullName>
    </submittedName>
</protein>
<dbReference type="NCBIfam" id="TIGR00148">
    <property type="entry name" value="UbiD family decarboxylase"/>
    <property type="match status" value="1"/>
</dbReference>
<dbReference type="FunFam" id="3.40.1670.10:FF:000001">
    <property type="entry name" value="3-octaprenyl-4-hydroxybenzoate carboxy-lyase"/>
    <property type="match status" value="1"/>
</dbReference>
<evidence type="ECO:0000259" key="4">
    <source>
        <dbReference type="Pfam" id="PF20696"/>
    </source>
</evidence>
<dbReference type="AlphaFoldDB" id="A0A285NJG8"/>
<dbReference type="GO" id="GO:0005829">
    <property type="term" value="C:cytosol"/>
    <property type="evidence" value="ECO:0007669"/>
    <property type="project" value="TreeGrafter"/>
</dbReference>
<gene>
    <name evidence="5" type="ORF">SAMN06265368_1271</name>
</gene>
<sequence>MYSRTKPVFTCLREFLDYCQKRNALKVIEEPVSMHLEATELQRRFLEQKGPALLLTNPILANGKPSKVPVLLNLFGTVERVAWGLGCEPSELEDFGEFLAFLRQPSPPARSELVQSATSLLKAASSLRGKVSRKASCQEVVLTGDNLDLEQWPIQGCWPGEPAPLITWPIVITRPPNALEKEGGSSEAGCSKQAIKSYNWGIYRIQTVGKDKAIMRWLAHRGGAAHHRQWQKLNGGKGCAMPIAIAIGSDPATILSAVTPVPETLSESQFAGLYRGKPTELTKAVSQDILVPANAEMIIEGTVSAQDTLPEGPYGDHTGYYNSVEPFPVLTITAITHRKNPIYLSTFTGRAPDEPAVLSEALNDVFLPLVKQTFPEVVDCWLPPEASSYRIAVISIDKRYPGQARRIMMGLWSMLPQFNYTKLIIVVDKHIHARNWQDIMWAVATKSDPSRDLVTIHDTPIDYLDFASPKEGLGGKLGIDATDKIGSETDREWGEELAMDERTVNKIDQLMAELNQETKQ</sequence>
<dbReference type="OrthoDB" id="9809841at2"/>
<evidence type="ECO:0000256" key="1">
    <source>
        <dbReference type="ARBA" id="ARBA00010021"/>
    </source>
</evidence>
<evidence type="ECO:0000313" key="6">
    <source>
        <dbReference type="Proteomes" id="UP000219439"/>
    </source>
</evidence>
<reference evidence="5 6" key="1">
    <citation type="submission" date="2017-09" db="EMBL/GenBank/DDBJ databases">
        <authorList>
            <person name="Ehlers B."/>
            <person name="Leendertz F.H."/>
        </authorList>
    </citation>
    <scope>NUCLEOTIDE SEQUENCE [LARGE SCALE GENOMIC DNA]</scope>
    <source>
        <strain evidence="5 6">DSM 18289</strain>
    </source>
</reference>
<dbReference type="PANTHER" id="PTHR30108">
    <property type="entry name" value="3-OCTAPRENYL-4-HYDROXYBENZOATE CARBOXY-LYASE-RELATED"/>
    <property type="match status" value="1"/>
</dbReference>
<dbReference type="InterPro" id="IPR049381">
    <property type="entry name" value="UbiD-like_C"/>
</dbReference>
<dbReference type="GO" id="GO:0006744">
    <property type="term" value="P:ubiquinone biosynthetic process"/>
    <property type="evidence" value="ECO:0007669"/>
    <property type="project" value="TreeGrafter"/>
</dbReference>
<feature type="domain" description="3-octaprenyl-4-hydroxybenzoate carboxy-lyase-like Rift-related" evidence="2">
    <location>
        <begin position="131"/>
        <end position="350"/>
    </location>
</feature>
<dbReference type="EMBL" id="OBEL01000001">
    <property type="protein sequence ID" value="SNZ07791.1"/>
    <property type="molecule type" value="Genomic_DNA"/>
</dbReference>
<dbReference type="InterPro" id="IPR048304">
    <property type="entry name" value="UbiD_Rift_dom"/>
</dbReference>
<dbReference type="Pfam" id="PF01977">
    <property type="entry name" value="UbiD"/>
    <property type="match status" value="1"/>
</dbReference>
<dbReference type="PANTHER" id="PTHR30108:SF17">
    <property type="entry name" value="FERULIC ACID DECARBOXYLASE 1"/>
    <property type="match status" value="1"/>
</dbReference>
<dbReference type="Pfam" id="PF20695">
    <property type="entry name" value="UbiD_N"/>
    <property type="match status" value="1"/>
</dbReference>
<accession>A0A285NJG8</accession>
<dbReference type="Gene3D" id="3.40.1670.10">
    <property type="entry name" value="UbiD C-terminal domain-like"/>
    <property type="match status" value="1"/>
</dbReference>
<evidence type="ECO:0000313" key="5">
    <source>
        <dbReference type="EMBL" id="SNZ07791.1"/>
    </source>
</evidence>
<dbReference type="SUPFAM" id="SSF143968">
    <property type="entry name" value="UbiD C-terminal domain-like"/>
    <property type="match status" value="1"/>
</dbReference>
<dbReference type="Gene3D" id="1.20.5.570">
    <property type="entry name" value="Single helix bin"/>
    <property type="match status" value="1"/>
</dbReference>
<dbReference type="RefSeq" id="WP_097152477.1">
    <property type="nucleotide sequence ID" value="NZ_OBEL01000001.1"/>
</dbReference>
<dbReference type="Pfam" id="PF20696">
    <property type="entry name" value="UbiD_C"/>
    <property type="match status" value="1"/>
</dbReference>